<dbReference type="Pfam" id="PF18024">
    <property type="entry name" value="HTH_50"/>
    <property type="match status" value="1"/>
</dbReference>
<dbReference type="FunFam" id="3.40.50.300:FF:000006">
    <property type="entry name" value="DNA-binding transcriptional regulator NtrC"/>
    <property type="match status" value="1"/>
</dbReference>
<dbReference type="PATRIC" id="fig|162209.4.peg.5239"/>
<dbReference type="PROSITE" id="PS50045">
    <property type="entry name" value="SIGMA54_INTERACT_4"/>
    <property type="match status" value="1"/>
</dbReference>
<dbReference type="OrthoDB" id="9771372at2"/>
<dbReference type="KEGG" id="pnp:IJ22_49590"/>
<dbReference type="InterPro" id="IPR003593">
    <property type="entry name" value="AAA+_ATPase"/>
</dbReference>
<keyword evidence="3" id="KW-0067">ATP-binding</keyword>
<dbReference type="SUPFAM" id="SSF52540">
    <property type="entry name" value="P-loop containing nucleoside triphosphate hydrolases"/>
    <property type="match status" value="1"/>
</dbReference>
<dbReference type="InterPro" id="IPR000700">
    <property type="entry name" value="PAS-assoc_C"/>
</dbReference>
<dbReference type="InterPro" id="IPR002078">
    <property type="entry name" value="Sigma_54_int"/>
</dbReference>
<protein>
    <recommendedName>
        <fullName evidence="4">HTH-type transcriptional regulatory protein TyrR</fullName>
    </recommendedName>
</protein>
<proteinExistence type="predicted"/>
<dbReference type="GO" id="GO:0003677">
    <property type="term" value="F:DNA binding"/>
    <property type="evidence" value="ECO:0007669"/>
    <property type="project" value="UniProtKB-KW"/>
</dbReference>
<dbReference type="AlphaFoldDB" id="A0A0U2WCM1"/>
<feature type="domain" description="PAC" evidence="7">
    <location>
        <begin position="184"/>
        <end position="236"/>
    </location>
</feature>
<evidence type="ECO:0000259" key="7">
    <source>
        <dbReference type="PROSITE" id="PS50113"/>
    </source>
</evidence>
<dbReference type="Gene3D" id="1.10.8.60">
    <property type="match status" value="1"/>
</dbReference>
<dbReference type="InterPro" id="IPR000014">
    <property type="entry name" value="PAS"/>
</dbReference>
<reference evidence="9" key="1">
    <citation type="submission" date="2015-12" db="EMBL/GenBank/DDBJ databases">
        <title>Complete genome sequences of two moderately thermophilic Paenibacillus species.</title>
        <authorList>
            <person name="Butler R.III."/>
            <person name="Wang J."/>
            <person name="Stark B.C."/>
            <person name="Pombert J.-F."/>
        </authorList>
    </citation>
    <scope>NUCLEOTIDE SEQUENCE [LARGE SCALE GENOMIC DNA]</scope>
    <source>
        <strain evidence="9">32O-Y</strain>
    </source>
</reference>
<accession>A0A0U2WCM1</accession>
<reference evidence="8 9" key="2">
    <citation type="journal article" date="2016" name="Genome Announc.">
        <title>Complete Genome Sequences of Two Interactive Moderate Thermophiles, Paenibacillus napthalenovorans 32O-Y and Paenibacillus sp. 32O-W.</title>
        <authorList>
            <person name="Butler R.R.III."/>
            <person name="Wang J."/>
            <person name="Stark B.C."/>
            <person name="Pombert J.F."/>
        </authorList>
    </citation>
    <scope>NUCLEOTIDE SEQUENCE [LARGE SCALE GENOMIC DNA]</scope>
    <source>
        <strain evidence="8 9">32O-Y</strain>
    </source>
</reference>
<keyword evidence="1" id="KW-0547">Nucleotide-binding</keyword>
<dbReference type="InterPro" id="IPR035965">
    <property type="entry name" value="PAS-like_dom_sf"/>
</dbReference>
<evidence type="ECO:0000259" key="6">
    <source>
        <dbReference type="PROSITE" id="PS50112"/>
    </source>
</evidence>
<evidence type="ECO:0000256" key="2">
    <source>
        <dbReference type="ARBA" id="ARBA00022797"/>
    </source>
</evidence>
<dbReference type="CDD" id="cd00009">
    <property type="entry name" value="AAA"/>
    <property type="match status" value="1"/>
</dbReference>
<dbReference type="SMART" id="SM00382">
    <property type="entry name" value="AAA"/>
    <property type="match status" value="1"/>
</dbReference>
<feature type="domain" description="Sigma-54 factor interaction" evidence="5">
    <location>
        <begin position="259"/>
        <end position="488"/>
    </location>
</feature>
<dbReference type="PROSITE" id="PS50112">
    <property type="entry name" value="PAS"/>
    <property type="match status" value="1"/>
</dbReference>
<dbReference type="InterPro" id="IPR013767">
    <property type="entry name" value="PAS_fold"/>
</dbReference>
<dbReference type="EMBL" id="CP013652">
    <property type="protein sequence ID" value="ALS25221.1"/>
    <property type="molecule type" value="Genomic_DNA"/>
</dbReference>
<dbReference type="Pfam" id="PF25601">
    <property type="entry name" value="AAA_lid_14"/>
    <property type="match status" value="1"/>
</dbReference>
<dbReference type="CDD" id="cd00130">
    <property type="entry name" value="PAS"/>
    <property type="match status" value="2"/>
</dbReference>
<dbReference type="STRING" id="162209.IJ22_49590"/>
<name>A0A0U2WCM1_9BACL</name>
<dbReference type="InterPro" id="IPR058031">
    <property type="entry name" value="AAA_lid_NorR"/>
</dbReference>
<dbReference type="InterPro" id="IPR009057">
    <property type="entry name" value="Homeodomain-like_sf"/>
</dbReference>
<dbReference type="SUPFAM" id="SSF46689">
    <property type="entry name" value="Homeodomain-like"/>
    <property type="match status" value="1"/>
</dbReference>
<dbReference type="GO" id="GO:0005524">
    <property type="term" value="F:ATP binding"/>
    <property type="evidence" value="ECO:0007669"/>
    <property type="project" value="UniProtKB-KW"/>
</dbReference>
<dbReference type="GO" id="GO:0006355">
    <property type="term" value="P:regulation of DNA-templated transcription"/>
    <property type="evidence" value="ECO:0007669"/>
    <property type="project" value="InterPro"/>
</dbReference>
<evidence type="ECO:0000313" key="9">
    <source>
        <dbReference type="Proteomes" id="UP000061660"/>
    </source>
</evidence>
<dbReference type="SUPFAM" id="SSF55785">
    <property type="entry name" value="PYP-like sensor domain (PAS domain)"/>
    <property type="match status" value="2"/>
</dbReference>
<dbReference type="Pfam" id="PF00989">
    <property type="entry name" value="PAS"/>
    <property type="match status" value="2"/>
</dbReference>
<dbReference type="InterPro" id="IPR027417">
    <property type="entry name" value="P-loop_NTPase"/>
</dbReference>
<gene>
    <name evidence="8" type="ORF">IJ22_49590</name>
</gene>
<dbReference type="Gene3D" id="3.30.450.20">
    <property type="entry name" value="PAS domain"/>
    <property type="match status" value="2"/>
</dbReference>
<dbReference type="Proteomes" id="UP000061660">
    <property type="component" value="Chromosome"/>
</dbReference>
<sequence length="562" mass="64330">MDHRLISADLAEYIFNSMHNGLIVVDRDNKVMMINPSAEKMLQIEGIAWKGMPIKSLLPNSKMHHVLENGVSSIGEKMNIAGRVCMVNRTPLYREGEMIGAIGVIQDISEMEHSRNLLKQMEMVIEFSTDGIYVVNTEGITLLVNSAYEEITGFRREELVGRHMAELTHEGYFDQSVSLLVLEQKKRISVIQKIGGKKDVIATGTPVFNESGVIEMVVTSVRDITQLNELKHELNKARSISQIHQHRYALEFEGKEQAIVFRSAKMEQIYEQIHHVAPFPTSILLSGPSGAGKEVVANLIHHLSNRKDKPFIKVNCAAIPEQLLEAELFGYEAGAFTGANRDGRIGLLELADQGTIMFDEIGEMPLSLQVKLLRVLQEKQVQRVGGTKPRNLDIRIISATNRDLRERIREGKFREDLYYRLQVVEIRIPSLAERPEDIEVLVEHYFSYYCRLFRIEKQLSEKTKHILYAYHWPGNVREMRNLIENMIVSVPSTLIEPHHLPQHIYDSTLPWSHGTLKQRVEEFEKRMIQEALEKHKSLRKAAAILGVDHSTLVKKLKRWQLN</sequence>
<dbReference type="PANTHER" id="PTHR32071">
    <property type="entry name" value="TRANSCRIPTIONAL REGULATORY PROTEIN"/>
    <property type="match status" value="1"/>
</dbReference>
<keyword evidence="9" id="KW-1185">Reference proteome</keyword>
<dbReference type="PANTHER" id="PTHR32071:SF81">
    <property type="entry name" value="PROPIONATE CATABOLISM OPERON REGULATORY PROTEIN"/>
    <property type="match status" value="1"/>
</dbReference>
<dbReference type="PROSITE" id="PS50113">
    <property type="entry name" value="PAC"/>
    <property type="match status" value="1"/>
</dbReference>
<dbReference type="Gene3D" id="3.40.50.300">
    <property type="entry name" value="P-loop containing nucleotide triphosphate hydrolases"/>
    <property type="match status" value="1"/>
</dbReference>
<evidence type="ECO:0000256" key="3">
    <source>
        <dbReference type="ARBA" id="ARBA00022840"/>
    </source>
</evidence>
<evidence type="ECO:0000256" key="4">
    <source>
        <dbReference type="ARBA" id="ARBA00029500"/>
    </source>
</evidence>
<dbReference type="InterPro" id="IPR030828">
    <property type="entry name" value="HTH_TyrR"/>
</dbReference>
<evidence type="ECO:0000313" key="8">
    <source>
        <dbReference type="EMBL" id="ALS25221.1"/>
    </source>
</evidence>
<dbReference type="NCBIfam" id="TIGR00229">
    <property type="entry name" value="sensory_box"/>
    <property type="match status" value="1"/>
</dbReference>
<dbReference type="Gene3D" id="1.10.10.60">
    <property type="entry name" value="Homeodomain-like"/>
    <property type="match status" value="1"/>
</dbReference>
<dbReference type="SMART" id="SM00091">
    <property type="entry name" value="PAS"/>
    <property type="match status" value="2"/>
</dbReference>
<keyword evidence="2" id="KW-0058">Aromatic hydrocarbons catabolism</keyword>
<organism evidence="8 9">
    <name type="scientific">Paenibacillus naphthalenovorans</name>
    <dbReference type="NCBI Taxonomy" id="162209"/>
    <lineage>
        <taxon>Bacteria</taxon>
        <taxon>Bacillati</taxon>
        <taxon>Bacillota</taxon>
        <taxon>Bacilli</taxon>
        <taxon>Bacillales</taxon>
        <taxon>Paenibacillaceae</taxon>
        <taxon>Paenibacillus</taxon>
    </lineage>
</organism>
<dbReference type="Pfam" id="PF00158">
    <property type="entry name" value="Sigma54_activat"/>
    <property type="match status" value="1"/>
</dbReference>
<evidence type="ECO:0000259" key="5">
    <source>
        <dbReference type="PROSITE" id="PS50045"/>
    </source>
</evidence>
<dbReference type="RefSeq" id="WP_062410636.1">
    <property type="nucleotide sequence ID" value="NZ_CP013652.1"/>
</dbReference>
<feature type="domain" description="PAS" evidence="6">
    <location>
        <begin position="117"/>
        <end position="170"/>
    </location>
</feature>
<evidence type="ECO:0000256" key="1">
    <source>
        <dbReference type="ARBA" id="ARBA00022741"/>
    </source>
</evidence>